<protein>
    <submittedName>
        <fullName evidence="1">Uncharacterized protein</fullName>
    </submittedName>
</protein>
<comment type="caution">
    <text evidence="1">The sequence shown here is derived from an EMBL/GenBank/DDBJ whole genome shotgun (WGS) entry which is preliminary data.</text>
</comment>
<feature type="non-terminal residue" evidence="1">
    <location>
        <position position="1"/>
    </location>
</feature>
<organism evidence="1 2">
    <name type="scientific">Mucuna pruriens</name>
    <name type="common">Velvet bean</name>
    <name type="synonym">Dolichos pruriens</name>
    <dbReference type="NCBI Taxonomy" id="157652"/>
    <lineage>
        <taxon>Eukaryota</taxon>
        <taxon>Viridiplantae</taxon>
        <taxon>Streptophyta</taxon>
        <taxon>Embryophyta</taxon>
        <taxon>Tracheophyta</taxon>
        <taxon>Spermatophyta</taxon>
        <taxon>Magnoliopsida</taxon>
        <taxon>eudicotyledons</taxon>
        <taxon>Gunneridae</taxon>
        <taxon>Pentapetalae</taxon>
        <taxon>rosids</taxon>
        <taxon>fabids</taxon>
        <taxon>Fabales</taxon>
        <taxon>Fabaceae</taxon>
        <taxon>Papilionoideae</taxon>
        <taxon>50 kb inversion clade</taxon>
        <taxon>NPAAA clade</taxon>
        <taxon>indigoferoid/millettioid clade</taxon>
        <taxon>Phaseoleae</taxon>
        <taxon>Mucuna</taxon>
    </lineage>
</organism>
<evidence type="ECO:0000313" key="1">
    <source>
        <dbReference type="EMBL" id="RDX65165.1"/>
    </source>
</evidence>
<evidence type="ECO:0000313" key="2">
    <source>
        <dbReference type="Proteomes" id="UP000257109"/>
    </source>
</evidence>
<keyword evidence="2" id="KW-1185">Reference proteome</keyword>
<dbReference type="Proteomes" id="UP000257109">
    <property type="component" value="Unassembled WGS sequence"/>
</dbReference>
<gene>
    <name evidence="1" type="ORF">CR513_56199</name>
</gene>
<dbReference type="EMBL" id="QJKJ01014031">
    <property type="protein sequence ID" value="RDX65165.1"/>
    <property type="molecule type" value="Genomic_DNA"/>
</dbReference>
<dbReference type="AlphaFoldDB" id="A0A371EGJ5"/>
<reference evidence="1" key="1">
    <citation type="submission" date="2018-05" db="EMBL/GenBank/DDBJ databases">
        <title>Draft genome of Mucuna pruriens seed.</title>
        <authorList>
            <person name="Nnadi N.E."/>
            <person name="Vos R."/>
            <person name="Hasami M.H."/>
            <person name="Devisetty U.K."/>
            <person name="Aguiy J.C."/>
        </authorList>
    </citation>
    <scope>NUCLEOTIDE SEQUENCE [LARGE SCALE GENOMIC DNA]</scope>
    <source>
        <strain evidence="1">JCA_2017</strain>
    </source>
</reference>
<proteinExistence type="predicted"/>
<name>A0A371EGJ5_MUCPR</name>
<sequence length="116" mass="13340">MSFYSIIPYSTISICPSGPLGPKAPWKIVEDKAKIACRNKKVKKDMARNHKDCCNHGKDSQGRTLQDYFIPIIEVIYNIYYLPMETSSFKMKLALINMMQNMGQFRGLPTEEPWST</sequence>
<accession>A0A371EGJ5</accession>